<evidence type="ECO:0000313" key="1">
    <source>
        <dbReference type="EMBL" id="BBI31575.1"/>
    </source>
</evidence>
<dbReference type="EMBL" id="AP019400">
    <property type="protein sequence ID" value="BBI31575.1"/>
    <property type="molecule type" value="Genomic_DNA"/>
</dbReference>
<reference evidence="1 2" key="1">
    <citation type="submission" date="2019-01" db="EMBL/GenBank/DDBJ databases">
        <title>Complete genome sequence of Cohnella hallensis HS21 isolated from Korean fir (Abies koreana) rhizospheric soil.</title>
        <authorList>
            <person name="Jiang L."/>
            <person name="Kang S.W."/>
            <person name="Kim S."/>
            <person name="Jung J."/>
            <person name="Kim C.Y."/>
            <person name="Kim D.H."/>
            <person name="Kim S.W."/>
            <person name="Lee J."/>
        </authorList>
    </citation>
    <scope>NUCLEOTIDE SEQUENCE [LARGE SCALE GENOMIC DNA]</scope>
    <source>
        <strain evidence="1 2">HS21</strain>
    </source>
</reference>
<gene>
    <name evidence="1" type="ORF">KCTCHS21_09740</name>
</gene>
<dbReference type="Pfam" id="PF13416">
    <property type="entry name" value="SBP_bac_8"/>
    <property type="match status" value="1"/>
</dbReference>
<dbReference type="KEGG" id="cohn:KCTCHS21_09740"/>
<dbReference type="Proteomes" id="UP000289856">
    <property type="component" value="Chromosome"/>
</dbReference>
<dbReference type="SUPFAM" id="SSF53850">
    <property type="entry name" value="Periplasmic binding protein-like II"/>
    <property type="match status" value="1"/>
</dbReference>
<accession>A0A3T1D0P5</accession>
<sequence>MKLKVLAWNEKIFNEKYGNFFRATHANYDLQVISIIEHITAGEDLNQVVEKLIVSENPDVVSLNMDHYALLKEQNKLSSLSLLMKKDKFSTSSYTSAILDYFTDSQGQMYGLTPTFIGTSLYYNKKMFKERGISFPTDSMTWDEVFQLAQKFSTSVDSNNQQYGLYEKHFSNLFLMALYVGEGNGLSFFNNNKFLFHSASWENVFQKVTDCFKSRVCYVNDQASSSSQSTIESAEKINYPFLKGNIAMAVNDSSLYRILTSNNKRYHDLEWGIVSLPRSSEQPDLSNGVEMSEIFSITKNANVNASWEFIKYVCGDDYARLLPTVNPEELPARLPAEWQDERLKSFYNMERITNTTIQTLRSLPRPVITTIEEASEKFMLDVLSDKDTVSEALRVLELEIQTAFDGIEK</sequence>
<dbReference type="Gene3D" id="3.40.190.10">
    <property type="entry name" value="Periplasmic binding protein-like II"/>
    <property type="match status" value="1"/>
</dbReference>
<proteinExistence type="predicted"/>
<protein>
    <submittedName>
        <fullName evidence="1">ABC transporter substrate-binding protein</fullName>
    </submittedName>
</protein>
<dbReference type="PANTHER" id="PTHR43649:SF12">
    <property type="entry name" value="DIACETYLCHITOBIOSE BINDING PROTEIN DASA"/>
    <property type="match status" value="1"/>
</dbReference>
<dbReference type="InterPro" id="IPR006059">
    <property type="entry name" value="SBP"/>
</dbReference>
<dbReference type="InterPro" id="IPR050490">
    <property type="entry name" value="Bact_solute-bd_prot1"/>
</dbReference>
<organism evidence="1 2">
    <name type="scientific">Cohnella abietis</name>
    <dbReference type="NCBI Taxonomy" id="2507935"/>
    <lineage>
        <taxon>Bacteria</taxon>
        <taxon>Bacillati</taxon>
        <taxon>Bacillota</taxon>
        <taxon>Bacilli</taxon>
        <taxon>Bacillales</taxon>
        <taxon>Paenibacillaceae</taxon>
        <taxon>Cohnella</taxon>
    </lineage>
</organism>
<dbReference type="AlphaFoldDB" id="A0A3T1D0P5"/>
<dbReference type="PANTHER" id="PTHR43649">
    <property type="entry name" value="ARABINOSE-BINDING PROTEIN-RELATED"/>
    <property type="match status" value="1"/>
</dbReference>
<name>A0A3T1D0P5_9BACL</name>
<keyword evidence="2" id="KW-1185">Reference proteome</keyword>
<evidence type="ECO:0000313" key="2">
    <source>
        <dbReference type="Proteomes" id="UP000289856"/>
    </source>
</evidence>